<dbReference type="Gene3D" id="3.90.700.10">
    <property type="entry name" value="Succinate dehydrogenase/fumarate reductase flavoprotein, catalytic domain"/>
    <property type="match status" value="1"/>
</dbReference>
<protein>
    <submittedName>
        <fullName evidence="7">Flavocytochrome c flavin subunit</fullName>
    </submittedName>
</protein>
<name>P96182_WOLSC</name>
<dbReference type="PANTHER" id="PTHR43400">
    <property type="entry name" value="FUMARATE REDUCTASE"/>
    <property type="match status" value="1"/>
</dbReference>
<comment type="cofactor">
    <cofactor evidence="1">
        <name>FAD</name>
        <dbReference type="ChEBI" id="CHEBI:57692"/>
    </cofactor>
</comment>
<reference evidence="7" key="1">
    <citation type="journal article" date="1998" name="Arch. Microbiol.">
        <title>A periplasmic flavoprotein in Wolinella succinogenes that resembles the fumarate reductase of Shewanella putrefaciens.</title>
        <authorList>
            <person name="Simon J."/>
            <person name="Gross R."/>
            <person name="Klimmek O."/>
            <person name="Ringel M."/>
            <person name="Kroger A."/>
        </authorList>
    </citation>
    <scope>NUCLEOTIDE SEQUENCE</scope>
</reference>
<dbReference type="GO" id="GO:0010181">
    <property type="term" value="F:FMN binding"/>
    <property type="evidence" value="ECO:0007669"/>
    <property type="project" value="InterPro"/>
</dbReference>
<keyword evidence="2 5" id="KW-0285">Flavoprotein</keyword>
<dbReference type="AlphaFoldDB" id="P96182"/>
<dbReference type="NCBIfam" id="TIGR01813">
    <property type="entry name" value="flavo_cyto_c"/>
    <property type="match status" value="1"/>
</dbReference>
<evidence type="ECO:0000256" key="3">
    <source>
        <dbReference type="ARBA" id="ARBA00022827"/>
    </source>
</evidence>
<evidence type="ECO:0000256" key="5">
    <source>
        <dbReference type="RuleBase" id="RU366062"/>
    </source>
</evidence>
<dbReference type="InterPro" id="IPR003953">
    <property type="entry name" value="FAD-dep_OxRdtase_2_FAD-bd"/>
</dbReference>
<evidence type="ECO:0000256" key="2">
    <source>
        <dbReference type="ARBA" id="ARBA00022630"/>
    </source>
</evidence>
<keyword evidence="4 5" id="KW-0560">Oxidoreductase</keyword>
<dbReference type="Pfam" id="PF00890">
    <property type="entry name" value="FAD_binding_2"/>
    <property type="match status" value="1"/>
</dbReference>
<evidence type="ECO:0000313" key="7">
    <source>
        <dbReference type="EMBL" id="CAA71601.1"/>
    </source>
</evidence>
<dbReference type="GO" id="GO:0016491">
    <property type="term" value="F:oxidoreductase activity"/>
    <property type="evidence" value="ECO:0007669"/>
    <property type="project" value="UniProtKB-KW"/>
</dbReference>
<organism evidence="7">
    <name type="scientific">Wolinella succinogenes</name>
    <dbReference type="NCBI Taxonomy" id="844"/>
    <lineage>
        <taxon>Bacteria</taxon>
        <taxon>Pseudomonadati</taxon>
        <taxon>Campylobacterota</taxon>
        <taxon>Epsilonproteobacteria</taxon>
        <taxon>Campylobacterales</taxon>
        <taxon>Helicobacteraceae</taxon>
        <taxon>Wolinella</taxon>
    </lineage>
</organism>
<dbReference type="InterPro" id="IPR036188">
    <property type="entry name" value="FAD/NAD-bd_sf"/>
</dbReference>
<dbReference type="SUPFAM" id="SSF51905">
    <property type="entry name" value="FAD/NAD(P)-binding domain"/>
    <property type="match status" value="1"/>
</dbReference>
<sequence length="515" mass="55904">MGSVHPEINHGRRDLIKLGAAGMGVVLLGEQALAEPKKGVKFDEEYDVIIVGSGFAGIACGIKCAEKGYKTLMIEKMGRIGGNSVINGGIFCVPQNDLQKKAGIKDSNELFIADCMKAGLGINHKELLETLAKRAHETYQFTLKYGAKYLDSLVHEGGHSVPRTYQTAVGSGAGIVLPLMERFEKMAGVALKTRTKFDDFVMDDAGRVIGILAREDYRFDSKLFSDDLENQGGTPKAFKATKAVMLASGGFCQDKYYRAVQDPRLTPSTDSTNHPGATAGVLLKAFGIGAVPVQVSWIQFGPWACPDEKGFGVGSMFNVNASFRYGISVDPKTGKRYMNELADRKIRADHMFAVIGKDENYPINLCDSQAIERLLPDHYEKALKAGILKKFNTLEELAQQYKMPVEAFKKTVTDYNSYVKAGKDPEFGKPTNMVDGITLSKAPFYAMRGTPKLHHTMGGLQINTQAQVIHSKTHQPIPGLYAAGEVTGGVHGASRLGSVAITDCLTFGMIAGENI</sequence>
<dbReference type="Gene3D" id="3.50.50.60">
    <property type="entry name" value="FAD/NAD(P)-binding domain"/>
    <property type="match status" value="1"/>
</dbReference>
<feature type="domain" description="FAD-dependent oxidoreductase 2 FAD-binding" evidence="6">
    <location>
        <begin position="47"/>
        <end position="499"/>
    </location>
</feature>
<dbReference type="InterPro" id="IPR010960">
    <property type="entry name" value="Flavocytochrome_c"/>
</dbReference>
<dbReference type="SUPFAM" id="SSF56425">
    <property type="entry name" value="Succinate dehydrogenase/fumarate reductase flavoprotein, catalytic domain"/>
    <property type="match status" value="1"/>
</dbReference>
<dbReference type="PANTHER" id="PTHR43400:SF7">
    <property type="entry name" value="FAD-DEPENDENT OXIDOREDUCTASE 2 FAD BINDING DOMAIN-CONTAINING PROTEIN"/>
    <property type="match status" value="1"/>
</dbReference>
<keyword evidence="3 5" id="KW-0274">FAD</keyword>
<dbReference type="EMBL" id="Y10581">
    <property type="protein sequence ID" value="CAA71601.1"/>
    <property type="molecule type" value="Genomic_DNA"/>
</dbReference>
<accession>P96182</accession>
<evidence type="ECO:0000259" key="6">
    <source>
        <dbReference type="Pfam" id="PF00890"/>
    </source>
</evidence>
<evidence type="ECO:0000256" key="4">
    <source>
        <dbReference type="ARBA" id="ARBA00023002"/>
    </source>
</evidence>
<evidence type="ECO:0000256" key="1">
    <source>
        <dbReference type="ARBA" id="ARBA00001974"/>
    </source>
</evidence>
<dbReference type="InterPro" id="IPR050315">
    <property type="entry name" value="FAD-oxidoreductase_2"/>
</dbReference>
<gene>
    <name evidence="7" type="primary">fccA</name>
</gene>
<dbReference type="InterPro" id="IPR027477">
    <property type="entry name" value="Succ_DH/fumarate_Rdtase_cat_sf"/>
</dbReference>
<proteinExistence type="inferred from homology"/>
<comment type="similarity">
    <text evidence="5">Belongs to the FAD-dependent oxidoreductase 2 family. FRD/SDH subfamily.</text>
</comment>